<dbReference type="Proteomes" id="UP000265520">
    <property type="component" value="Unassembled WGS sequence"/>
</dbReference>
<sequence length="69" mass="8540">MWRTVWGQPYSSKKIEDERFRIFEKAIVDRPTTRYELDYNYPSFADRTEEELDEIFRPFNNSLRRPFNA</sequence>
<keyword evidence="2" id="KW-1185">Reference proteome</keyword>
<dbReference type="EMBL" id="LXQA010636817">
    <property type="protein sequence ID" value="MCI63423.1"/>
    <property type="molecule type" value="Genomic_DNA"/>
</dbReference>
<proteinExistence type="predicted"/>
<reference evidence="1 2" key="1">
    <citation type="journal article" date="2018" name="Front. Plant Sci.">
        <title>Red Clover (Trifolium pratense) and Zigzag Clover (T. medium) - A Picture of Genomic Similarities and Differences.</title>
        <authorList>
            <person name="Dluhosova J."/>
            <person name="Istvanek J."/>
            <person name="Nedelnik J."/>
            <person name="Repkova J."/>
        </authorList>
    </citation>
    <scope>NUCLEOTIDE SEQUENCE [LARGE SCALE GENOMIC DNA]</scope>
    <source>
        <strain evidence="2">cv. 10/8</strain>
        <tissue evidence="1">Leaf</tissue>
    </source>
</reference>
<organism evidence="1 2">
    <name type="scientific">Trifolium medium</name>
    <dbReference type="NCBI Taxonomy" id="97028"/>
    <lineage>
        <taxon>Eukaryota</taxon>
        <taxon>Viridiplantae</taxon>
        <taxon>Streptophyta</taxon>
        <taxon>Embryophyta</taxon>
        <taxon>Tracheophyta</taxon>
        <taxon>Spermatophyta</taxon>
        <taxon>Magnoliopsida</taxon>
        <taxon>eudicotyledons</taxon>
        <taxon>Gunneridae</taxon>
        <taxon>Pentapetalae</taxon>
        <taxon>rosids</taxon>
        <taxon>fabids</taxon>
        <taxon>Fabales</taxon>
        <taxon>Fabaceae</taxon>
        <taxon>Papilionoideae</taxon>
        <taxon>50 kb inversion clade</taxon>
        <taxon>NPAAA clade</taxon>
        <taxon>Hologalegina</taxon>
        <taxon>IRL clade</taxon>
        <taxon>Trifolieae</taxon>
        <taxon>Trifolium</taxon>
    </lineage>
</organism>
<dbReference type="AlphaFoldDB" id="A0A392TQI6"/>
<protein>
    <submittedName>
        <fullName evidence="1">Uncharacterized protein</fullName>
    </submittedName>
</protein>
<evidence type="ECO:0000313" key="1">
    <source>
        <dbReference type="EMBL" id="MCI63423.1"/>
    </source>
</evidence>
<accession>A0A392TQI6</accession>
<feature type="non-terminal residue" evidence="1">
    <location>
        <position position="69"/>
    </location>
</feature>
<name>A0A392TQI6_9FABA</name>
<evidence type="ECO:0000313" key="2">
    <source>
        <dbReference type="Proteomes" id="UP000265520"/>
    </source>
</evidence>
<comment type="caution">
    <text evidence="1">The sequence shown here is derived from an EMBL/GenBank/DDBJ whole genome shotgun (WGS) entry which is preliminary data.</text>
</comment>